<keyword evidence="1" id="KW-0687">Ribonucleoprotein</keyword>
<dbReference type="Proteomes" id="UP000016928">
    <property type="component" value="Unassembled WGS sequence"/>
</dbReference>
<name>N4U6U8_FUSC1</name>
<reference evidence="2" key="1">
    <citation type="submission" date="2012-09" db="EMBL/GenBank/DDBJ databases">
        <title>Genome sequencing and comparative transcriptomics of race 1 and race 4 of banana pathogen: Fusarium oxysporum f. sp. cubense.</title>
        <authorList>
            <person name="Fang X."/>
            <person name="Huang J."/>
        </authorList>
    </citation>
    <scope>NUCLEOTIDE SEQUENCE [LARGE SCALE GENOMIC DNA]</scope>
    <source>
        <strain evidence="2">race 1</strain>
    </source>
</reference>
<dbReference type="PANTHER" id="PTHR19959:SF119">
    <property type="entry name" value="FUNGAL LIPASE-LIKE DOMAIN-CONTAINING PROTEIN"/>
    <property type="match status" value="1"/>
</dbReference>
<accession>N4U6U8</accession>
<proteinExistence type="predicted"/>
<dbReference type="SUPFAM" id="SSF48452">
    <property type="entry name" value="TPR-like"/>
    <property type="match status" value="1"/>
</dbReference>
<keyword evidence="1" id="KW-0689">Ribosomal protein</keyword>
<dbReference type="Gene3D" id="1.25.40.10">
    <property type="entry name" value="Tetratricopeptide repeat domain"/>
    <property type="match status" value="2"/>
</dbReference>
<evidence type="ECO:0000313" key="1">
    <source>
        <dbReference type="EMBL" id="ENH65710.1"/>
    </source>
</evidence>
<protein>
    <submittedName>
        <fullName evidence="1">Putative 30S ribosomal protein S17P-like protein</fullName>
    </submittedName>
</protein>
<dbReference type="STRING" id="1229664.N4U6U8"/>
<evidence type="ECO:0000313" key="2">
    <source>
        <dbReference type="Proteomes" id="UP000016928"/>
    </source>
</evidence>
<dbReference type="PANTHER" id="PTHR19959">
    <property type="entry name" value="KINESIN LIGHT CHAIN"/>
    <property type="match status" value="1"/>
</dbReference>
<dbReference type="OMA" id="LMGACQI"/>
<dbReference type="InterPro" id="IPR011990">
    <property type="entry name" value="TPR-like_helical_dom_sf"/>
</dbReference>
<dbReference type="GO" id="GO:0005840">
    <property type="term" value="C:ribosome"/>
    <property type="evidence" value="ECO:0007669"/>
    <property type="project" value="UniProtKB-KW"/>
</dbReference>
<dbReference type="VEuPathDB" id="FungiDB:FOC1_g10001683"/>
<dbReference type="EMBL" id="KB730474">
    <property type="protein sequence ID" value="ENH65710.1"/>
    <property type="molecule type" value="Genomic_DNA"/>
</dbReference>
<dbReference type="HOGENOM" id="CLU_001305_2_1_1"/>
<sequence length="558" mass="61764">MLFDLSIQAYEVYKDSGRIKDINAAVDFARGCDDKDCHDSQALPDRLNYLAFLLTVKYKRLGGTENIEEAINVARQAVHLTPQGHPELAKRVTELGNGLAVRFSSNDDMSDLIEAVKWAKQAVELTPSDHPDRASWLNNFGNRLATVYERNGDVANLDEAIKVLGESVESTPTGHPNMAGRMNNLANCFSVRYRTVHAVADIQEAVKAARSAVKLLPADFPNRGIWLNNLCVSLLSIFDRKGEIDDLEESIQAAREAVESTAPEDTNLAIFLLGTLGLCFSSKYGITKDTNDLEQAISFTKTALRLIPSDHPSRTRWLSNLGKCFQDRFLSQNDSADLEEASTCLEDAWHCQSAVPFQRVQAAARCLRLLFKLGKIESAAKLGKAVIELLPVINTNTLDLNDRQFIVQGFYSIGSDVCSSLLSLQQSVEALQNLERGRAFAISNLIDRRRDLSPLREKCPALASRYEKLQGDLYAPLGCNLAPDQQCQHGERQSLLTEFNDCVREIRNLPSYERFLLGQTVSEMQDSASGGTIIIVNVTGLRSDAILVYLASDEVDMG</sequence>
<dbReference type="AlphaFoldDB" id="N4U6U8"/>
<gene>
    <name evidence="1" type="ORF">FOC1_g10001683</name>
</gene>
<organism evidence="1 2">
    <name type="scientific">Fusarium oxysporum f. sp. cubense (strain race 1)</name>
    <name type="common">Panama disease fungus</name>
    <dbReference type="NCBI Taxonomy" id="1229664"/>
    <lineage>
        <taxon>Eukaryota</taxon>
        <taxon>Fungi</taxon>
        <taxon>Dikarya</taxon>
        <taxon>Ascomycota</taxon>
        <taxon>Pezizomycotina</taxon>
        <taxon>Sordariomycetes</taxon>
        <taxon>Hypocreomycetidae</taxon>
        <taxon>Hypocreales</taxon>
        <taxon>Nectriaceae</taxon>
        <taxon>Fusarium</taxon>
        <taxon>Fusarium oxysporum species complex</taxon>
    </lineage>
</organism>
<reference evidence="2" key="2">
    <citation type="journal article" date="2014" name="PLoS ONE">
        <title>Genome and Transcriptome Analysis of the Fungal Pathogen Fusarium oxysporum f. sp. cubense Causing Banana Vascular Wilt Disease.</title>
        <authorList>
            <person name="Guo L."/>
            <person name="Han L."/>
            <person name="Yang L."/>
            <person name="Zeng H."/>
            <person name="Fan D."/>
            <person name="Zhu Y."/>
            <person name="Feng Y."/>
            <person name="Wang G."/>
            <person name="Peng C."/>
            <person name="Jiang X."/>
            <person name="Zhou D."/>
            <person name="Ni P."/>
            <person name="Liang C."/>
            <person name="Liu L."/>
            <person name="Wang J."/>
            <person name="Mao C."/>
            <person name="Fang X."/>
            <person name="Peng M."/>
            <person name="Huang J."/>
        </authorList>
    </citation>
    <scope>NUCLEOTIDE SEQUENCE [LARGE SCALE GENOMIC DNA]</scope>
    <source>
        <strain evidence="2">race 1</strain>
    </source>
</reference>
<dbReference type="OrthoDB" id="9991317at2759"/>